<name>A0A075FXZ0_9EURY</name>
<organism evidence="2">
    <name type="scientific">uncultured marine group II/III euryarchaeote AD1000_72_D09</name>
    <dbReference type="NCBI Taxonomy" id="1457805"/>
    <lineage>
        <taxon>Archaea</taxon>
        <taxon>Methanobacteriati</taxon>
        <taxon>Methanobacteriota</taxon>
        <taxon>environmental samples</taxon>
    </lineage>
</organism>
<dbReference type="EMBL" id="KF900468">
    <property type="protein sequence ID" value="AIE96059.1"/>
    <property type="molecule type" value="Genomic_DNA"/>
</dbReference>
<dbReference type="InterPro" id="IPR023130">
    <property type="entry name" value="Ta0600-like_sf"/>
</dbReference>
<dbReference type="InterPro" id="IPR005354">
    <property type="entry name" value="UPF0147"/>
</dbReference>
<dbReference type="Pfam" id="PF03685">
    <property type="entry name" value="UPF0147"/>
    <property type="match status" value="1"/>
</dbReference>
<reference evidence="2" key="1">
    <citation type="journal article" date="2014" name="Genome Biol. Evol.">
        <title>Pangenome evidence for extensive interdomain horizontal transfer affecting lineage core and shell genes in uncultured planktonic thaumarchaeota and euryarchaeota.</title>
        <authorList>
            <person name="Deschamps P."/>
            <person name="Zivanovic Y."/>
            <person name="Moreira D."/>
            <person name="Rodriguez-Valera F."/>
            <person name="Lopez-Garcia P."/>
        </authorList>
    </citation>
    <scope>NUCLEOTIDE SEQUENCE</scope>
</reference>
<sequence>MSDLDSRIQQIAQVLGQLDDSQVPRNIRSSSKDAVEKWLLNAGKDMDVRLGMTASILDEIFNDPNLPGHYGPLCLQIQAALETMLNEVSRS</sequence>
<dbReference type="Gene3D" id="1.20.1440.50">
    <property type="entry name" value="Ta0600-like"/>
    <property type="match status" value="1"/>
</dbReference>
<proteinExistence type="inferred from homology"/>
<evidence type="ECO:0000313" key="2">
    <source>
        <dbReference type="EMBL" id="AIE96059.1"/>
    </source>
</evidence>
<evidence type="ECO:0000256" key="1">
    <source>
        <dbReference type="ARBA" id="ARBA00005958"/>
    </source>
</evidence>
<dbReference type="SUPFAM" id="SSF158436">
    <property type="entry name" value="Ta0600-like"/>
    <property type="match status" value="1"/>
</dbReference>
<dbReference type="AlphaFoldDB" id="A0A075FXZ0"/>
<accession>A0A075FXZ0</accession>
<comment type="similarity">
    <text evidence="1">Belongs to the UPF0147 family.</text>
</comment>
<protein>
    <submittedName>
        <fullName evidence="2">Uncharacterized protein</fullName>
    </submittedName>
</protein>